<feature type="region of interest" description="Disordered" evidence="1">
    <location>
        <begin position="1"/>
        <end position="22"/>
    </location>
</feature>
<dbReference type="AlphaFoldDB" id="A0A0L9U396"/>
<accession>A0A0L9U396</accession>
<gene>
    <name evidence="2" type="ORF">LR48_Vigan03g064100</name>
</gene>
<dbReference type="Proteomes" id="UP000053144">
    <property type="component" value="Chromosome 3"/>
</dbReference>
<evidence type="ECO:0000256" key="1">
    <source>
        <dbReference type="SAM" id="MobiDB-lite"/>
    </source>
</evidence>
<sequence length="199" mass="22186">MFREYSSSRRGGTSCVGTAGGPSPRDLTVDVADVATIISKEIHKFVRYEVNKNNENSKGALGFPALITALCQAQGVEVDLSVKIRPTITKIFIEKFCTNPAEIVPQLEQPAVAEQTPCPEQQPQLNIDDELVEQMRYLRLQMEHTCQQNISIHRGQLHLHEYLYNNVRGPYPGMAPPEFLAYLQWPGDSPIFSRGGASD</sequence>
<dbReference type="EMBL" id="CM003373">
    <property type="protein sequence ID" value="KOM37260.1"/>
    <property type="molecule type" value="Genomic_DNA"/>
</dbReference>
<reference evidence="3" key="1">
    <citation type="journal article" date="2015" name="Proc. Natl. Acad. Sci. U.S.A.">
        <title>Genome sequencing of adzuki bean (Vigna angularis) provides insight into high starch and low fat accumulation and domestication.</title>
        <authorList>
            <person name="Yang K."/>
            <person name="Tian Z."/>
            <person name="Chen C."/>
            <person name="Luo L."/>
            <person name="Zhao B."/>
            <person name="Wang Z."/>
            <person name="Yu L."/>
            <person name="Li Y."/>
            <person name="Sun Y."/>
            <person name="Li W."/>
            <person name="Chen Y."/>
            <person name="Li Y."/>
            <person name="Zhang Y."/>
            <person name="Ai D."/>
            <person name="Zhao J."/>
            <person name="Shang C."/>
            <person name="Ma Y."/>
            <person name="Wu B."/>
            <person name="Wang M."/>
            <person name="Gao L."/>
            <person name="Sun D."/>
            <person name="Zhang P."/>
            <person name="Guo F."/>
            <person name="Wang W."/>
            <person name="Li Y."/>
            <person name="Wang J."/>
            <person name="Varshney R.K."/>
            <person name="Wang J."/>
            <person name="Ling H.Q."/>
            <person name="Wan P."/>
        </authorList>
    </citation>
    <scope>NUCLEOTIDE SEQUENCE</scope>
    <source>
        <strain evidence="3">cv. Jingnong 6</strain>
    </source>
</reference>
<name>A0A0L9U396_PHAAN</name>
<evidence type="ECO:0000313" key="2">
    <source>
        <dbReference type="EMBL" id="KOM37260.1"/>
    </source>
</evidence>
<dbReference type="Gramene" id="KOM37260">
    <property type="protein sequence ID" value="KOM37260"/>
    <property type="gene ID" value="LR48_Vigan03g064100"/>
</dbReference>
<protein>
    <submittedName>
        <fullName evidence="2">Uncharacterized protein</fullName>
    </submittedName>
</protein>
<dbReference type="OMA" id="QEFMVAH"/>
<proteinExistence type="predicted"/>
<organism evidence="2 3">
    <name type="scientific">Phaseolus angularis</name>
    <name type="common">Azuki bean</name>
    <name type="synonym">Vigna angularis</name>
    <dbReference type="NCBI Taxonomy" id="3914"/>
    <lineage>
        <taxon>Eukaryota</taxon>
        <taxon>Viridiplantae</taxon>
        <taxon>Streptophyta</taxon>
        <taxon>Embryophyta</taxon>
        <taxon>Tracheophyta</taxon>
        <taxon>Spermatophyta</taxon>
        <taxon>Magnoliopsida</taxon>
        <taxon>eudicotyledons</taxon>
        <taxon>Gunneridae</taxon>
        <taxon>Pentapetalae</taxon>
        <taxon>rosids</taxon>
        <taxon>fabids</taxon>
        <taxon>Fabales</taxon>
        <taxon>Fabaceae</taxon>
        <taxon>Papilionoideae</taxon>
        <taxon>50 kb inversion clade</taxon>
        <taxon>NPAAA clade</taxon>
        <taxon>indigoferoid/millettioid clade</taxon>
        <taxon>Phaseoleae</taxon>
        <taxon>Vigna</taxon>
    </lineage>
</organism>
<evidence type="ECO:0000313" key="3">
    <source>
        <dbReference type="Proteomes" id="UP000053144"/>
    </source>
</evidence>